<evidence type="ECO:0000313" key="2">
    <source>
        <dbReference type="Proteomes" id="UP000004994"/>
    </source>
</evidence>
<evidence type="ECO:0000313" key="1">
    <source>
        <dbReference type="EnsemblPlants" id="Solyc10g045170.1.1.1"/>
    </source>
</evidence>
<keyword evidence="2" id="KW-1185">Reference proteome</keyword>
<dbReference type="EnsemblPlants" id="Solyc10g045170.1.1">
    <property type="protein sequence ID" value="Solyc10g045170.1.1.1"/>
    <property type="gene ID" value="Solyc10g045170.1"/>
</dbReference>
<accession>A0A3Q7IFB3</accession>
<dbReference type="InParanoid" id="A0A3Q7IFB3"/>
<dbReference type="AlphaFoldDB" id="A0A3Q7IFB3"/>
<dbReference type="PaxDb" id="4081-Solyc10g045170.1.1"/>
<proteinExistence type="predicted"/>
<sequence>MVVDIWCKWEKVWNIIVMCKEKSDVCVFYRKRKKRYGKEEEEEDSGPYRSLPSFGLLACCSLNSQNIQMYSFVQ</sequence>
<organism evidence="1">
    <name type="scientific">Solanum lycopersicum</name>
    <name type="common">Tomato</name>
    <name type="synonym">Lycopersicon esculentum</name>
    <dbReference type="NCBI Taxonomy" id="4081"/>
    <lineage>
        <taxon>Eukaryota</taxon>
        <taxon>Viridiplantae</taxon>
        <taxon>Streptophyta</taxon>
        <taxon>Embryophyta</taxon>
        <taxon>Tracheophyta</taxon>
        <taxon>Spermatophyta</taxon>
        <taxon>Magnoliopsida</taxon>
        <taxon>eudicotyledons</taxon>
        <taxon>Gunneridae</taxon>
        <taxon>Pentapetalae</taxon>
        <taxon>asterids</taxon>
        <taxon>lamiids</taxon>
        <taxon>Solanales</taxon>
        <taxon>Solanaceae</taxon>
        <taxon>Solanoideae</taxon>
        <taxon>Solaneae</taxon>
        <taxon>Solanum</taxon>
        <taxon>Solanum subgen. Lycopersicon</taxon>
    </lineage>
</organism>
<dbReference type="Gramene" id="Solyc10g045170.1.1">
    <property type="protein sequence ID" value="Solyc10g045170.1.1.1"/>
    <property type="gene ID" value="Solyc10g045170.1"/>
</dbReference>
<name>A0A3Q7IFB3_SOLLC</name>
<reference evidence="1" key="2">
    <citation type="submission" date="2019-01" db="UniProtKB">
        <authorList>
            <consortium name="EnsemblPlants"/>
        </authorList>
    </citation>
    <scope>IDENTIFICATION</scope>
    <source>
        <strain evidence="1">cv. Heinz 1706</strain>
    </source>
</reference>
<reference evidence="1" key="1">
    <citation type="journal article" date="2012" name="Nature">
        <title>The tomato genome sequence provides insights into fleshy fruit evolution.</title>
        <authorList>
            <consortium name="Tomato Genome Consortium"/>
        </authorList>
    </citation>
    <scope>NUCLEOTIDE SEQUENCE [LARGE SCALE GENOMIC DNA]</scope>
    <source>
        <strain evidence="1">cv. Heinz 1706</strain>
    </source>
</reference>
<protein>
    <submittedName>
        <fullName evidence="1">Uncharacterized protein</fullName>
    </submittedName>
</protein>
<dbReference type="Proteomes" id="UP000004994">
    <property type="component" value="Chromosome 10"/>
</dbReference>